<evidence type="ECO:0000313" key="3">
    <source>
        <dbReference type="Proteomes" id="UP000075377"/>
    </source>
</evidence>
<comment type="caution">
    <text evidence="2">The sequence shown here is derived from an EMBL/GenBank/DDBJ whole genome shotgun (WGS) entry which is preliminary data.</text>
</comment>
<dbReference type="EMBL" id="LHZX01000234">
    <property type="protein sequence ID" value="KXV70312.1"/>
    <property type="molecule type" value="Genomic_DNA"/>
</dbReference>
<dbReference type="Proteomes" id="UP000075377">
    <property type="component" value="Unassembled WGS sequence"/>
</dbReference>
<dbReference type="InterPro" id="IPR027417">
    <property type="entry name" value="P-loop_NTPase"/>
</dbReference>
<dbReference type="SUPFAM" id="SSF52540">
    <property type="entry name" value="P-loop containing nucleoside triphosphate hydrolases"/>
    <property type="match status" value="1"/>
</dbReference>
<protein>
    <recommendedName>
        <fullName evidence="1">ATPase AAA-type core domain-containing protein</fullName>
    </recommendedName>
</protein>
<dbReference type="GO" id="GO:0016887">
    <property type="term" value="F:ATP hydrolysis activity"/>
    <property type="evidence" value="ECO:0007669"/>
    <property type="project" value="InterPro"/>
</dbReference>
<dbReference type="Gene3D" id="3.40.50.300">
    <property type="entry name" value="P-loop containing nucleotide triphosphate hydrolases"/>
    <property type="match status" value="1"/>
</dbReference>
<evidence type="ECO:0000259" key="1">
    <source>
        <dbReference type="Pfam" id="PF13304"/>
    </source>
</evidence>
<dbReference type="InterPro" id="IPR003959">
    <property type="entry name" value="ATPase_AAA_core"/>
</dbReference>
<accession>A0A149UQW6</accession>
<dbReference type="Pfam" id="PF13304">
    <property type="entry name" value="AAA_21"/>
    <property type="match status" value="1"/>
</dbReference>
<dbReference type="PATRIC" id="fig|178901.14.peg.3169"/>
<dbReference type="AlphaFoldDB" id="A0A149UQW6"/>
<name>A0A149UQW6_9PROT</name>
<dbReference type="GO" id="GO:0005524">
    <property type="term" value="F:ATP binding"/>
    <property type="evidence" value="ECO:0007669"/>
    <property type="project" value="InterPro"/>
</dbReference>
<reference evidence="2 3" key="1">
    <citation type="submission" date="2015-06" db="EMBL/GenBank/DDBJ databases">
        <title>Improved classification and identification of acetic acid bacteria using matrix-assisted laser desorption/ionization time-of-flight mass spectrometry; Gluconobacter nephelii and Gluconobacter uchimurae are later heterotypic synonyms of Gluconobacter japonicus and Gluconobacter oxydans, respectively.</title>
        <authorList>
            <person name="Li L."/>
            <person name="Cleenwerck I."/>
            <person name="De Vuyst L."/>
            <person name="Vandamme P."/>
        </authorList>
    </citation>
    <scope>NUCLEOTIDE SEQUENCE [LARGE SCALE GENOMIC DNA]</scope>
    <source>
        <strain evidence="2 3">LMG 1699</strain>
    </source>
</reference>
<organism evidence="2 3">
    <name type="scientific">Acetobacter malorum</name>
    <dbReference type="NCBI Taxonomy" id="178901"/>
    <lineage>
        <taxon>Bacteria</taxon>
        <taxon>Pseudomonadati</taxon>
        <taxon>Pseudomonadota</taxon>
        <taxon>Alphaproteobacteria</taxon>
        <taxon>Acetobacterales</taxon>
        <taxon>Acetobacteraceae</taxon>
        <taxon>Acetobacter</taxon>
    </lineage>
</organism>
<proteinExistence type="predicted"/>
<evidence type="ECO:0000313" key="2">
    <source>
        <dbReference type="EMBL" id="KXV70312.1"/>
    </source>
</evidence>
<gene>
    <name evidence="2" type="ORF">AD951_03220</name>
</gene>
<feature type="domain" description="ATPase AAA-type core" evidence="1">
    <location>
        <begin position="13"/>
        <end position="81"/>
    </location>
</feature>
<sequence length="389" mass="42729">MVIDNNELKATSSGNTFSYARMSDGERIALILIAEVIAAKPSSVFLIDEPELHLHRLIVTPLIATLIKSRPDCEFVISTHELDLPTSFAKSRICIVRSVTWNNNGDVKHWDLDIVDRPDELPEELATDILGSRRRVLFTEGSSTSLDVPMYSVLFPKVSIRPKGSCKNVQQAVAGIRSTNSLHHTEAFGLVDNDGMSEQTIEEFQSESIYPLSVFSVESLYYDADVLAAVAKWQAVSCEADEEKQANIVEALLANIVTDGIIAASKQGTAEHLAGRLAERQVRDAFLSQMPKREDLAAATSQDLQVNALSPYPTEIERFQTMLTARDLYGIIARYPVRHSGILGAIAKALKFQGRSDYEATAIARISTDGVLRDKLLIKLAPLSTAISA</sequence>